<dbReference type="GO" id="GO:0000053">
    <property type="term" value="P:argininosuccinate metabolic process"/>
    <property type="evidence" value="ECO:0007669"/>
    <property type="project" value="TreeGrafter"/>
</dbReference>
<feature type="binding site" evidence="10">
    <location>
        <position position="122"/>
    </location>
    <ligand>
        <name>ATP</name>
        <dbReference type="ChEBI" id="CHEBI:30616"/>
    </ligand>
</feature>
<feature type="binding site" evidence="10">
    <location>
        <position position="128"/>
    </location>
    <ligand>
        <name>L-aspartate</name>
        <dbReference type="ChEBI" id="CHEBI:29991"/>
    </ligand>
</feature>
<evidence type="ECO:0000313" key="14">
    <source>
        <dbReference type="Proteomes" id="UP000811899"/>
    </source>
</evidence>
<dbReference type="InterPro" id="IPR001518">
    <property type="entry name" value="Arginosuc_synth"/>
</dbReference>
<dbReference type="GO" id="GO:0000050">
    <property type="term" value="P:urea cycle"/>
    <property type="evidence" value="ECO:0007669"/>
    <property type="project" value="TreeGrafter"/>
</dbReference>
<keyword evidence="4 10" id="KW-0963">Cytoplasm</keyword>
<proteinExistence type="inferred from homology"/>
<dbReference type="GO" id="GO:0005737">
    <property type="term" value="C:cytoplasm"/>
    <property type="evidence" value="ECO:0007669"/>
    <property type="project" value="UniProtKB-SubCell"/>
</dbReference>
<evidence type="ECO:0000256" key="8">
    <source>
        <dbReference type="ARBA" id="ARBA00022741"/>
    </source>
</evidence>
<dbReference type="PANTHER" id="PTHR11587:SF2">
    <property type="entry name" value="ARGININOSUCCINATE SYNTHASE"/>
    <property type="match status" value="1"/>
</dbReference>
<dbReference type="Gene3D" id="3.40.50.620">
    <property type="entry name" value="HUPs"/>
    <property type="match status" value="1"/>
</dbReference>
<dbReference type="InterPro" id="IPR048267">
    <property type="entry name" value="Arginosuc_syn_N"/>
</dbReference>
<evidence type="ECO:0000256" key="4">
    <source>
        <dbReference type="ARBA" id="ARBA00022490"/>
    </source>
</evidence>
<dbReference type="NCBIfam" id="TIGR00032">
    <property type="entry name" value="argG"/>
    <property type="match status" value="1"/>
</dbReference>
<evidence type="ECO:0000256" key="7">
    <source>
        <dbReference type="ARBA" id="ARBA00022605"/>
    </source>
</evidence>
<evidence type="ECO:0000256" key="2">
    <source>
        <dbReference type="ARBA" id="ARBA00011881"/>
    </source>
</evidence>
<evidence type="ECO:0000256" key="5">
    <source>
        <dbReference type="ARBA" id="ARBA00022571"/>
    </source>
</evidence>
<dbReference type="Pfam" id="PF20979">
    <property type="entry name" value="Arginosuc_syn_C"/>
    <property type="match status" value="1"/>
</dbReference>
<evidence type="ECO:0000256" key="10">
    <source>
        <dbReference type="HAMAP-Rule" id="MF_00005"/>
    </source>
</evidence>
<accession>A0AAW4L0L7</accession>
<dbReference type="CDD" id="cd01999">
    <property type="entry name" value="ASS"/>
    <property type="match status" value="1"/>
</dbReference>
<dbReference type="Proteomes" id="UP000811899">
    <property type="component" value="Unassembled WGS sequence"/>
</dbReference>
<feature type="binding site" evidence="10">
    <location>
        <position position="92"/>
    </location>
    <ligand>
        <name>L-citrulline</name>
        <dbReference type="ChEBI" id="CHEBI:57743"/>
    </ligand>
</feature>
<evidence type="ECO:0000256" key="9">
    <source>
        <dbReference type="ARBA" id="ARBA00022840"/>
    </source>
</evidence>
<comment type="subcellular location">
    <subcellularLocation>
        <location evidence="10">Cytoplasm</location>
    </subcellularLocation>
</comment>
<feature type="binding site" evidence="10">
    <location>
        <position position="181"/>
    </location>
    <ligand>
        <name>L-citrulline</name>
        <dbReference type="ChEBI" id="CHEBI:57743"/>
    </ligand>
</feature>
<protein>
    <recommendedName>
        <fullName evidence="3 10">Argininosuccinate synthase</fullName>
        <ecNumber evidence="3 10">6.3.4.5</ecNumber>
    </recommendedName>
    <alternativeName>
        <fullName evidence="10">Citrulline--aspartate ligase</fullName>
    </alternativeName>
</protein>
<evidence type="ECO:0000259" key="12">
    <source>
        <dbReference type="Pfam" id="PF20979"/>
    </source>
</evidence>
<dbReference type="NCBIfam" id="NF001770">
    <property type="entry name" value="PRK00509.1"/>
    <property type="match status" value="1"/>
</dbReference>
<dbReference type="FunFam" id="3.40.50.620:FF:000019">
    <property type="entry name" value="Argininosuccinate synthase"/>
    <property type="match status" value="1"/>
</dbReference>
<dbReference type="EMBL" id="JAHCVJ010000002">
    <property type="protein sequence ID" value="MBT0664229.1"/>
    <property type="molecule type" value="Genomic_DNA"/>
</dbReference>
<dbReference type="HAMAP" id="MF_00005">
    <property type="entry name" value="Arg_succ_synth_type1"/>
    <property type="match status" value="1"/>
</dbReference>
<dbReference type="SUPFAM" id="SSF69864">
    <property type="entry name" value="Argininosuccinate synthetase, C-terminal domain"/>
    <property type="match status" value="1"/>
</dbReference>
<dbReference type="InterPro" id="IPR048268">
    <property type="entry name" value="Arginosuc_syn_C"/>
</dbReference>
<dbReference type="Pfam" id="PF00764">
    <property type="entry name" value="Arginosuc_synth"/>
    <property type="match status" value="1"/>
</dbReference>
<dbReference type="PANTHER" id="PTHR11587">
    <property type="entry name" value="ARGININOSUCCINATE SYNTHASE"/>
    <property type="match status" value="1"/>
</dbReference>
<dbReference type="InterPro" id="IPR014729">
    <property type="entry name" value="Rossmann-like_a/b/a_fold"/>
</dbReference>
<evidence type="ECO:0000313" key="13">
    <source>
        <dbReference type="EMBL" id="MBT0664229.1"/>
    </source>
</evidence>
<evidence type="ECO:0000256" key="6">
    <source>
        <dbReference type="ARBA" id="ARBA00022598"/>
    </source>
</evidence>
<dbReference type="PROSITE" id="PS00564">
    <property type="entry name" value="ARGININOSUCCIN_SYN_1"/>
    <property type="match status" value="1"/>
</dbReference>
<dbReference type="RefSeq" id="WP_214170988.1">
    <property type="nucleotide sequence ID" value="NZ_JAHCVJ010000002.1"/>
</dbReference>
<comment type="caution">
    <text evidence="13">The sequence shown here is derived from an EMBL/GenBank/DDBJ whole genome shotgun (WGS) entry which is preliminary data.</text>
</comment>
<dbReference type="FunFam" id="3.90.1260.10:FF:000007">
    <property type="entry name" value="Argininosuccinate synthase"/>
    <property type="match status" value="1"/>
</dbReference>
<feature type="binding site" evidence="10">
    <location>
        <position position="132"/>
    </location>
    <ligand>
        <name>L-citrulline</name>
        <dbReference type="ChEBI" id="CHEBI:57743"/>
    </ligand>
</feature>
<comment type="catalytic activity">
    <reaction evidence="10">
        <text>L-citrulline + L-aspartate + ATP = 2-(N(omega)-L-arginino)succinate + AMP + diphosphate + H(+)</text>
        <dbReference type="Rhea" id="RHEA:10932"/>
        <dbReference type="ChEBI" id="CHEBI:15378"/>
        <dbReference type="ChEBI" id="CHEBI:29991"/>
        <dbReference type="ChEBI" id="CHEBI:30616"/>
        <dbReference type="ChEBI" id="CHEBI:33019"/>
        <dbReference type="ChEBI" id="CHEBI:57472"/>
        <dbReference type="ChEBI" id="CHEBI:57743"/>
        <dbReference type="ChEBI" id="CHEBI:456215"/>
        <dbReference type="EC" id="6.3.4.5"/>
    </reaction>
</comment>
<dbReference type="EC" id="6.3.4.5" evidence="3 10"/>
<evidence type="ECO:0000256" key="1">
    <source>
        <dbReference type="ARBA" id="ARBA00004967"/>
    </source>
</evidence>
<dbReference type="FunFam" id="1.20.5.470:FF:000001">
    <property type="entry name" value="Argininosuccinate synthase"/>
    <property type="match status" value="1"/>
</dbReference>
<dbReference type="SUPFAM" id="SSF52402">
    <property type="entry name" value="Adenine nucleotide alpha hydrolases-like"/>
    <property type="match status" value="1"/>
</dbReference>
<dbReference type="InterPro" id="IPR018223">
    <property type="entry name" value="Arginosuc_synth_CS"/>
</dbReference>
<gene>
    <name evidence="10" type="primary">argG</name>
    <name evidence="13" type="ORF">KI809_07930</name>
</gene>
<feature type="binding site" evidence="10">
    <location>
        <position position="128"/>
    </location>
    <ligand>
        <name>L-citrulline</name>
        <dbReference type="ChEBI" id="CHEBI:57743"/>
    </ligand>
</feature>
<dbReference type="InterPro" id="IPR024074">
    <property type="entry name" value="AS_cat/multimer_dom_body"/>
</dbReference>
<comment type="subunit">
    <text evidence="2 10">Homotetramer.</text>
</comment>
<feature type="binding site" evidence="10">
    <location>
        <position position="129"/>
    </location>
    <ligand>
        <name>L-aspartate</name>
        <dbReference type="ChEBI" id="CHEBI:29991"/>
    </ligand>
</feature>
<feature type="domain" description="Arginosuccinate synthase C-terminal" evidence="12">
    <location>
        <begin position="180"/>
        <end position="398"/>
    </location>
</feature>
<dbReference type="AlphaFoldDB" id="A0AAW4L0L7"/>
<keyword evidence="6 10" id="KW-0436">Ligase</keyword>
<sequence>MAKPKTEVKKIVLAYSGGLDTSIILKWLKNEYGCEVIAFSADLGQGDELDPVREKAFATGASKVYIDDLKEEFVRDFVYPMFRANAVYEGHYLLGTSIARPLIAKRQMEIAKLEGADAVSHGATGKGNDQVRFELAYYHFDPSITVVAPWRDWKLNSRAALVSYAKKNGIPIPVTKKRPWSSDRNLLHISFEGGILEDTWAEPPENMYVLTKAPEKAPNKPQFIEIEFKNGNAVAVDGVAMSPAQLLAHLNYIGGEHGIGRVDLLENRSVGMKSRGVYETPGGTILREAHSAVEQITMDREVMRIRDSLIPQYAWQIYAGYWFSPERLMLQTLIDDSQKTVNGVARLKLYKGHCRTVGRKSETDSLFNLDFATFEKDQVYNQADATGFIKINSLRLRIQSLMKNKK</sequence>
<feature type="binding site" evidence="10">
    <location>
        <position position="278"/>
    </location>
    <ligand>
        <name>L-citrulline</name>
        <dbReference type="ChEBI" id="CHEBI:57743"/>
    </ligand>
</feature>
<feature type="binding site" evidence="10">
    <location>
        <position position="190"/>
    </location>
    <ligand>
        <name>L-citrulline</name>
        <dbReference type="ChEBI" id="CHEBI:57743"/>
    </ligand>
</feature>
<dbReference type="GO" id="GO:0005524">
    <property type="term" value="F:ATP binding"/>
    <property type="evidence" value="ECO:0007669"/>
    <property type="project" value="UniProtKB-UniRule"/>
</dbReference>
<dbReference type="Gene3D" id="3.90.1260.10">
    <property type="entry name" value="Argininosuccinate synthetase, chain A, domain 2"/>
    <property type="match status" value="1"/>
</dbReference>
<reference evidence="13 14" key="1">
    <citation type="submission" date="2021-05" db="EMBL/GenBank/DDBJ databases">
        <title>The draft genome of Geobacter pelophilus DSM 12255.</title>
        <authorList>
            <person name="Xu Z."/>
            <person name="Masuda Y."/>
            <person name="Itoh H."/>
            <person name="Senoo K."/>
        </authorList>
    </citation>
    <scope>NUCLEOTIDE SEQUENCE [LARGE SCALE GENOMIC DNA]</scope>
    <source>
        <strain evidence="13 14">DSM 12255</strain>
    </source>
</reference>
<feature type="binding site" evidence="10">
    <location>
        <position position="97"/>
    </location>
    <ligand>
        <name>L-citrulline</name>
        <dbReference type="ChEBI" id="CHEBI:57743"/>
    </ligand>
</feature>
<organism evidence="13 14">
    <name type="scientific">Geoanaerobacter pelophilus</name>
    <dbReference type="NCBI Taxonomy" id="60036"/>
    <lineage>
        <taxon>Bacteria</taxon>
        <taxon>Pseudomonadati</taxon>
        <taxon>Thermodesulfobacteriota</taxon>
        <taxon>Desulfuromonadia</taxon>
        <taxon>Geobacterales</taxon>
        <taxon>Geobacteraceae</taxon>
        <taxon>Geoanaerobacter</taxon>
    </lineage>
</organism>
<feature type="domain" description="Arginosuccinate synthase-like N-terminal" evidence="11">
    <location>
        <begin position="10"/>
        <end position="171"/>
    </location>
</feature>
<keyword evidence="8 10" id="KW-0547">Nucleotide-binding</keyword>
<feature type="binding site" evidence="10">
    <location>
        <position position="41"/>
    </location>
    <ligand>
        <name>ATP</name>
        <dbReference type="ChEBI" id="CHEBI:30616"/>
    </ligand>
</feature>
<feature type="binding site" evidence="10">
    <location>
        <position position="266"/>
    </location>
    <ligand>
        <name>L-citrulline</name>
        <dbReference type="ChEBI" id="CHEBI:57743"/>
    </ligand>
</feature>
<keyword evidence="7 10" id="KW-0028">Amino-acid biosynthesis</keyword>
<evidence type="ECO:0000256" key="3">
    <source>
        <dbReference type="ARBA" id="ARBA00012286"/>
    </source>
</evidence>
<dbReference type="Gene3D" id="1.20.5.470">
    <property type="entry name" value="Single helix bin"/>
    <property type="match status" value="1"/>
</dbReference>
<feature type="binding site" evidence="10">
    <location>
        <begin position="14"/>
        <end position="22"/>
    </location>
    <ligand>
        <name>ATP</name>
        <dbReference type="ChEBI" id="CHEBI:30616"/>
    </ligand>
</feature>
<keyword evidence="5 10" id="KW-0055">Arginine biosynthesis</keyword>
<dbReference type="PROSITE" id="PS00565">
    <property type="entry name" value="ARGININOSUCCIN_SYN_2"/>
    <property type="match status" value="1"/>
</dbReference>
<name>A0AAW4L0L7_9BACT</name>
<comment type="pathway">
    <text evidence="1 10">Amino-acid biosynthesis; L-arginine biosynthesis; L-arginine from L-ornithine and carbamoyl phosphate: step 2/3.</text>
</comment>
<keyword evidence="9 10" id="KW-0067">ATP-binding</keyword>
<dbReference type="InterPro" id="IPR023434">
    <property type="entry name" value="Arginosuc_synth_type_1_subfam"/>
</dbReference>
<comment type="similarity">
    <text evidence="10">Belongs to the argininosuccinate synthase family. Type 1 subfamily.</text>
</comment>
<keyword evidence="14" id="KW-1185">Reference proteome</keyword>
<evidence type="ECO:0000259" key="11">
    <source>
        <dbReference type="Pfam" id="PF00764"/>
    </source>
</evidence>
<feature type="binding site" evidence="10">
    <location>
        <position position="124"/>
    </location>
    <ligand>
        <name>L-aspartate</name>
        <dbReference type="ChEBI" id="CHEBI:29991"/>
    </ligand>
</feature>
<dbReference type="GO" id="GO:0004055">
    <property type="term" value="F:argininosuccinate synthase activity"/>
    <property type="evidence" value="ECO:0007669"/>
    <property type="project" value="UniProtKB-UniRule"/>
</dbReference>
<dbReference type="GO" id="GO:0006526">
    <property type="term" value="P:L-arginine biosynthetic process"/>
    <property type="evidence" value="ECO:0007669"/>
    <property type="project" value="UniProtKB-UniRule"/>
</dbReference>